<evidence type="ECO:0000256" key="1">
    <source>
        <dbReference type="SAM" id="Phobius"/>
    </source>
</evidence>
<keyword evidence="1" id="KW-0812">Transmembrane</keyword>
<dbReference type="Proteomes" id="UP000565262">
    <property type="component" value="Unassembled WGS sequence"/>
</dbReference>
<keyword evidence="1" id="KW-0472">Membrane</keyword>
<evidence type="ECO:0000313" key="4">
    <source>
        <dbReference type="Proteomes" id="UP000565262"/>
    </source>
</evidence>
<dbReference type="Pfam" id="PF13239">
    <property type="entry name" value="2TM"/>
    <property type="match status" value="1"/>
</dbReference>
<reference evidence="3 4" key="1">
    <citation type="submission" date="2020-08" db="EMBL/GenBank/DDBJ databases">
        <title>Oceanospirillum sp. nov. isolated from marine sediment.</title>
        <authorList>
            <person name="Ji X."/>
        </authorList>
    </citation>
    <scope>NUCLEOTIDE SEQUENCE [LARGE SCALE GENOMIC DNA]</scope>
    <source>
        <strain evidence="3 4">D5</strain>
    </source>
</reference>
<evidence type="ECO:0000313" key="3">
    <source>
        <dbReference type="EMBL" id="MBB1489713.1"/>
    </source>
</evidence>
<organism evidence="3 4">
    <name type="scientific">Oceanospirillum sediminis</name>
    <dbReference type="NCBI Taxonomy" id="2760088"/>
    <lineage>
        <taxon>Bacteria</taxon>
        <taxon>Pseudomonadati</taxon>
        <taxon>Pseudomonadota</taxon>
        <taxon>Gammaproteobacteria</taxon>
        <taxon>Oceanospirillales</taxon>
        <taxon>Oceanospirillaceae</taxon>
        <taxon>Oceanospirillum</taxon>
    </lineage>
</organism>
<protein>
    <submittedName>
        <fullName evidence="3">2TM domain-containing protein</fullName>
    </submittedName>
</protein>
<accession>A0A839IWC5</accession>
<sequence length="158" mass="18438">SLQLLLENAVKHNMVTSSKPLHIKIYEDEGYLVVENNLQPKQIVKKSSGVGLTNIMQRYKLLTKKKVDINKEANSFAVAIPMLTKQISVMRPQTSNQIDDSYLRARNHVEELKNFYYSLISYCLVIPFLIFINYRTYWGFQWFWFPMIGWGIGLTIQA</sequence>
<dbReference type="EMBL" id="JACJFM010000124">
    <property type="protein sequence ID" value="MBB1489713.1"/>
    <property type="molecule type" value="Genomic_DNA"/>
</dbReference>
<keyword evidence="1" id="KW-1133">Transmembrane helix</keyword>
<feature type="non-terminal residue" evidence="3">
    <location>
        <position position="158"/>
    </location>
</feature>
<evidence type="ECO:0000259" key="2">
    <source>
        <dbReference type="Pfam" id="PF13239"/>
    </source>
</evidence>
<dbReference type="AlphaFoldDB" id="A0A839IWC5"/>
<feature type="transmembrane region" description="Helical" evidence="1">
    <location>
        <begin position="114"/>
        <end position="132"/>
    </location>
</feature>
<proteinExistence type="predicted"/>
<dbReference type="InterPro" id="IPR025698">
    <property type="entry name" value="2TM_dom"/>
</dbReference>
<feature type="domain" description="2TM" evidence="2">
    <location>
        <begin position="104"/>
        <end position="158"/>
    </location>
</feature>
<name>A0A839IWC5_9GAMM</name>
<comment type="caution">
    <text evidence="3">The sequence shown here is derived from an EMBL/GenBank/DDBJ whole genome shotgun (WGS) entry which is preliminary data.</text>
</comment>
<feature type="non-terminal residue" evidence="3">
    <location>
        <position position="1"/>
    </location>
</feature>
<keyword evidence="4" id="KW-1185">Reference proteome</keyword>
<gene>
    <name evidence="3" type="ORF">H4O21_24190</name>
</gene>